<protein>
    <recommendedName>
        <fullName evidence="3">Reverse transcriptase domain-containing protein</fullName>
    </recommendedName>
</protein>
<evidence type="ECO:0008006" key="3">
    <source>
        <dbReference type="Google" id="ProtNLM"/>
    </source>
</evidence>
<reference evidence="1" key="1">
    <citation type="journal article" date="2012" name="Nat. Biotechnol.">
        <title>Draft genome sequence of pigeonpea (Cajanus cajan), an orphan legume crop of resource-poor farmers.</title>
        <authorList>
            <person name="Varshney R.K."/>
            <person name="Chen W."/>
            <person name="Li Y."/>
            <person name="Bharti A.K."/>
            <person name="Saxena R.K."/>
            <person name="Schlueter J.A."/>
            <person name="Donoghue M.T."/>
            <person name="Azam S."/>
            <person name="Fan G."/>
            <person name="Whaley A.M."/>
            <person name="Farmer A.D."/>
            <person name="Sheridan J."/>
            <person name="Iwata A."/>
            <person name="Tuteja R."/>
            <person name="Penmetsa R.V."/>
            <person name="Wu W."/>
            <person name="Upadhyaya H.D."/>
            <person name="Yang S.P."/>
            <person name="Shah T."/>
            <person name="Saxena K.B."/>
            <person name="Michael T."/>
            <person name="McCombie W.R."/>
            <person name="Yang B."/>
            <person name="Zhang G."/>
            <person name="Yang H."/>
            <person name="Wang J."/>
            <person name="Spillane C."/>
            <person name="Cook D.R."/>
            <person name="May G.D."/>
            <person name="Xu X."/>
            <person name="Jackson S.A."/>
        </authorList>
    </citation>
    <scope>NUCLEOTIDE SEQUENCE [LARGE SCALE GENOMIC DNA]</scope>
</reference>
<organism evidence="1 2">
    <name type="scientific">Cajanus cajan</name>
    <name type="common">Pigeon pea</name>
    <name type="synonym">Cajanus indicus</name>
    <dbReference type="NCBI Taxonomy" id="3821"/>
    <lineage>
        <taxon>Eukaryota</taxon>
        <taxon>Viridiplantae</taxon>
        <taxon>Streptophyta</taxon>
        <taxon>Embryophyta</taxon>
        <taxon>Tracheophyta</taxon>
        <taxon>Spermatophyta</taxon>
        <taxon>Magnoliopsida</taxon>
        <taxon>eudicotyledons</taxon>
        <taxon>Gunneridae</taxon>
        <taxon>Pentapetalae</taxon>
        <taxon>rosids</taxon>
        <taxon>fabids</taxon>
        <taxon>Fabales</taxon>
        <taxon>Fabaceae</taxon>
        <taxon>Papilionoideae</taxon>
        <taxon>50 kb inversion clade</taxon>
        <taxon>NPAAA clade</taxon>
        <taxon>indigoferoid/millettioid clade</taxon>
        <taxon>Phaseoleae</taxon>
        <taxon>Cajanus</taxon>
    </lineage>
</organism>
<dbReference type="AlphaFoldDB" id="A0A151QP49"/>
<dbReference type="Proteomes" id="UP000075243">
    <property type="component" value="Unassembled WGS sequence"/>
</dbReference>
<dbReference type="EMBL" id="KQ485453">
    <property type="protein sequence ID" value="KYP32087.1"/>
    <property type="molecule type" value="Genomic_DNA"/>
</dbReference>
<sequence length="75" mass="8358">MKTEAVRFYKELFSVNNDQGFLDMQAGVPPGLGVEAQSTLTALVTKEEVCRAVMSMKSFKAPGPDGFQPFFFKQY</sequence>
<accession>A0A151QP49</accession>
<evidence type="ECO:0000313" key="1">
    <source>
        <dbReference type="EMBL" id="KYP32087.1"/>
    </source>
</evidence>
<proteinExistence type="predicted"/>
<gene>
    <name evidence="1" type="ORF">KK1_047302</name>
</gene>
<dbReference type="Gramene" id="C.cajan_43157.t">
    <property type="protein sequence ID" value="C.cajan_43157.t.cds1"/>
    <property type="gene ID" value="C.cajan_43157"/>
</dbReference>
<name>A0A151QP49_CAJCA</name>
<keyword evidence="2" id="KW-1185">Reference proteome</keyword>
<evidence type="ECO:0000313" key="2">
    <source>
        <dbReference type="Proteomes" id="UP000075243"/>
    </source>
</evidence>